<keyword evidence="4" id="KW-1185">Reference proteome</keyword>
<evidence type="ECO:0000259" key="2">
    <source>
        <dbReference type="Pfam" id="PF13472"/>
    </source>
</evidence>
<keyword evidence="3" id="KW-0378">Hydrolase</keyword>
<dbReference type="CDD" id="cd01832">
    <property type="entry name" value="SGNH_hydrolase_like_1"/>
    <property type="match status" value="1"/>
</dbReference>
<dbReference type="InterPro" id="IPR053140">
    <property type="entry name" value="GDSL_Rv0518-like"/>
</dbReference>
<dbReference type="InterPro" id="IPR013830">
    <property type="entry name" value="SGNH_hydro"/>
</dbReference>
<accession>A0A161I0M1</accession>
<name>A0A161I0M1_9MICO</name>
<reference evidence="3 4" key="1">
    <citation type="submission" date="2016-01" db="EMBL/GenBank/DDBJ databases">
        <title>Complete genome sequence of a soil Actinobacterium, Isoptericola dokdonensis DS-3.</title>
        <authorList>
            <person name="Kwon S.-K."/>
            <person name="Kim J.F."/>
        </authorList>
    </citation>
    <scope>NUCLEOTIDE SEQUENCE [LARGE SCALE GENOMIC DNA]</scope>
    <source>
        <strain evidence="3 4">DS-3</strain>
    </source>
</reference>
<dbReference type="PATRIC" id="fig|1300344.3.peg.3077"/>
<dbReference type="Pfam" id="PF13472">
    <property type="entry name" value="Lipase_GDSL_2"/>
    <property type="match status" value="1"/>
</dbReference>
<dbReference type="GO" id="GO:0016787">
    <property type="term" value="F:hydrolase activity"/>
    <property type="evidence" value="ECO:0007669"/>
    <property type="project" value="UniProtKB-KW"/>
</dbReference>
<protein>
    <submittedName>
        <fullName evidence="3">GDSL-like Lipase/Acylhydrolase</fullName>
    </submittedName>
</protein>
<organism evidence="3 4">
    <name type="scientific">Isoptericola dokdonensis DS-3</name>
    <dbReference type="NCBI Taxonomy" id="1300344"/>
    <lineage>
        <taxon>Bacteria</taxon>
        <taxon>Bacillati</taxon>
        <taxon>Actinomycetota</taxon>
        <taxon>Actinomycetes</taxon>
        <taxon>Micrococcales</taxon>
        <taxon>Promicromonosporaceae</taxon>
        <taxon>Isoptericola</taxon>
    </lineage>
</organism>
<feature type="domain" description="SGNH hydrolase-type esterase" evidence="2">
    <location>
        <begin position="20"/>
        <end position="203"/>
    </location>
</feature>
<dbReference type="AlphaFoldDB" id="A0A161I0M1"/>
<dbReference type="Proteomes" id="UP000076794">
    <property type="component" value="Chromosome"/>
</dbReference>
<sequence>MQNGGVTAAPATPRWTRYVAIGDSFSEGLWDPYPHADGSPAPVGTESDAVQRGWTDRLADALAERSPGLEYANLAIRGRKMRQIIAEQAPVALAMKPDLVSLVGGGNDILRPQADIDAISATLEDAVVHIRATGADVLLGTGFKAGGALRGTNGRVGRYNSNIWSIARRHGAYVVDTWGLRSLFDLRLWSDDRIHLTDEGHRRIAQAALVGLGLEPDDPDFDEPLPAASAVALRERARAEAQWARVHVVPWVQRRLRGTSSGDGRTPKWPTTEPWPPSQR</sequence>
<evidence type="ECO:0000313" key="3">
    <source>
        <dbReference type="EMBL" id="ANC32573.1"/>
    </source>
</evidence>
<dbReference type="SUPFAM" id="SSF52266">
    <property type="entry name" value="SGNH hydrolase"/>
    <property type="match status" value="1"/>
</dbReference>
<dbReference type="STRING" id="1300344.I598_3058"/>
<feature type="region of interest" description="Disordered" evidence="1">
    <location>
        <begin position="257"/>
        <end position="280"/>
    </location>
</feature>
<dbReference type="Gene3D" id="3.40.50.1110">
    <property type="entry name" value="SGNH hydrolase"/>
    <property type="match status" value="1"/>
</dbReference>
<dbReference type="PANTHER" id="PTHR43784:SF2">
    <property type="entry name" value="GDSL-LIKE LIPASE_ACYLHYDROLASE, PUTATIVE (AFU_ORTHOLOGUE AFUA_2G00820)-RELATED"/>
    <property type="match status" value="1"/>
</dbReference>
<proteinExistence type="predicted"/>
<evidence type="ECO:0000313" key="4">
    <source>
        <dbReference type="Proteomes" id="UP000076794"/>
    </source>
</evidence>
<dbReference type="InterPro" id="IPR036514">
    <property type="entry name" value="SGNH_hydro_sf"/>
</dbReference>
<dbReference type="EMBL" id="CP014209">
    <property type="protein sequence ID" value="ANC32573.1"/>
    <property type="molecule type" value="Genomic_DNA"/>
</dbReference>
<dbReference type="PANTHER" id="PTHR43784">
    <property type="entry name" value="GDSL-LIKE LIPASE/ACYLHYDROLASE, PUTATIVE (AFU_ORTHOLOGUE AFUA_2G00820)-RELATED"/>
    <property type="match status" value="1"/>
</dbReference>
<dbReference type="KEGG" id="ido:I598_3058"/>
<gene>
    <name evidence="3" type="ORF">I598_3058</name>
</gene>
<evidence type="ECO:0000256" key="1">
    <source>
        <dbReference type="SAM" id="MobiDB-lite"/>
    </source>
</evidence>